<name>A0A1L9BAQ4_9BACT</name>
<dbReference type="AlphaFoldDB" id="A0A1L9BAQ4"/>
<accession>A0A1L9BAQ4</accession>
<proteinExistence type="predicted"/>
<sequence length="261" mass="28306">MSPWPLWAVLAPGEPARLESRVLAIAMPDWDEEDGEELPFEVIPGSGRYHAIVGTDPIDIGAEMQIAEALSLECDEPVYSIERANDPWTVMSWRNGALEVLEVGPDGLAKSLGCSLPGRNESSERAARKPLRTVALIEGVQAKEAHRALEEDHGEPLSSGRYRLKDTPRGLLLSGGTGGMNFAHITLSERFPHATVYGVTASPTLDVFSATVIKGGEGIEEFSQPPQEFPPFPVTSKIKGESSPERILAALGIPAEWFRNQ</sequence>
<comment type="caution">
    <text evidence="1">The sequence shown here is derived from an EMBL/GenBank/DDBJ whole genome shotgun (WGS) entry which is preliminary data.</text>
</comment>
<evidence type="ECO:0000313" key="1">
    <source>
        <dbReference type="EMBL" id="OJH39308.1"/>
    </source>
</evidence>
<dbReference type="STRING" id="83449.BON30_17475"/>
<reference evidence="2" key="1">
    <citation type="submission" date="2016-11" db="EMBL/GenBank/DDBJ databases">
        <authorList>
            <person name="Shukria A."/>
            <person name="Stevens D.C."/>
        </authorList>
    </citation>
    <scope>NUCLEOTIDE SEQUENCE [LARGE SCALE GENOMIC DNA]</scope>
    <source>
        <strain evidence="2">Cbfe23</strain>
    </source>
</reference>
<dbReference type="EMBL" id="MPIN01000004">
    <property type="protein sequence ID" value="OJH39308.1"/>
    <property type="molecule type" value="Genomic_DNA"/>
</dbReference>
<dbReference type="OrthoDB" id="5500550at2"/>
<protein>
    <submittedName>
        <fullName evidence="1">Uncharacterized protein</fullName>
    </submittedName>
</protein>
<keyword evidence="2" id="KW-1185">Reference proteome</keyword>
<gene>
    <name evidence="1" type="ORF">BON30_17475</name>
</gene>
<reference evidence="1 2" key="2">
    <citation type="submission" date="2016-12" db="EMBL/GenBank/DDBJ databases">
        <title>Draft Genome Sequence of Cystobacter ferrugineus Strain Cbfe23.</title>
        <authorList>
            <person name="Akbar S."/>
            <person name="Dowd S.E."/>
            <person name="Stevens D.C."/>
        </authorList>
    </citation>
    <scope>NUCLEOTIDE SEQUENCE [LARGE SCALE GENOMIC DNA]</scope>
    <source>
        <strain evidence="1 2">Cbfe23</strain>
    </source>
</reference>
<evidence type="ECO:0000313" key="2">
    <source>
        <dbReference type="Proteomes" id="UP000182229"/>
    </source>
</evidence>
<dbReference type="RefSeq" id="WP_071899481.1">
    <property type="nucleotide sequence ID" value="NZ_MPIN01000004.1"/>
</dbReference>
<organism evidence="1 2">
    <name type="scientific">Cystobacter ferrugineus</name>
    <dbReference type="NCBI Taxonomy" id="83449"/>
    <lineage>
        <taxon>Bacteria</taxon>
        <taxon>Pseudomonadati</taxon>
        <taxon>Myxococcota</taxon>
        <taxon>Myxococcia</taxon>
        <taxon>Myxococcales</taxon>
        <taxon>Cystobacterineae</taxon>
        <taxon>Archangiaceae</taxon>
        <taxon>Cystobacter</taxon>
    </lineage>
</organism>
<dbReference type="Proteomes" id="UP000182229">
    <property type="component" value="Unassembled WGS sequence"/>
</dbReference>